<comment type="subcellular location">
    <subcellularLocation>
        <location evidence="1">Membrane</location>
    </subcellularLocation>
</comment>
<dbReference type="Pfam" id="PF01094">
    <property type="entry name" value="ANF_receptor"/>
    <property type="match status" value="1"/>
</dbReference>
<accession>A0A396GL43</accession>
<reference evidence="7" key="1">
    <citation type="journal article" date="2018" name="Nat. Plants">
        <title>Whole-genome landscape of Medicago truncatula symbiotic genes.</title>
        <authorList>
            <person name="Pecrix Y."/>
            <person name="Gamas P."/>
            <person name="Carrere S."/>
        </authorList>
    </citation>
    <scope>NUCLEOTIDE SEQUENCE</scope>
    <source>
        <tissue evidence="7">Leaves</tissue>
    </source>
</reference>
<feature type="domain" description="Receptor ligand binding region" evidence="6">
    <location>
        <begin position="48"/>
        <end position="81"/>
    </location>
</feature>
<evidence type="ECO:0000256" key="3">
    <source>
        <dbReference type="ARBA" id="ARBA00022989"/>
    </source>
</evidence>
<evidence type="ECO:0000256" key="4">
    <source>
        <dbReference type="ARBA" id="ARBA00023136"/>
    </source>
</evidence>
<protein>
    <submittedName>
        <fullName evidence="7">Putative periplasmic binding protein-like I</fullName>
    </submittedName>
</protein>
<evidence type="ECO:0000256" key="5">
    <source>
        <dbReference type="SAM" id="SignalP"/>
    </source>
</evidence>
<dbReference type="SUPFAM" id="SSF53822">
    <property type="entry name" value="Periplasmic binding protein-like I"/>
    <property type="match status" value="1"/>
</dbReference>
<dbReference type="Gene3D" id="3.40.50.2300">
    <property type="match status" value="1"/>
</dbReference>
<feature type="signal peptide" evidence="5">
    <location>
        <begin position="1"/>
        <end position="17"/>
    </location>
</feature>
<dbReference type="InterPro" id="IPR001828">
    <property type="entry name" value="ANF_lig-bd_rcpt"/>
</dbReference>
<proteinExistence type="predicted"/>
<dbReference type="Proteomes" id="UP000265566">
    <property type="component" value="Chromosome 8"/>
</dbReference>
<sequence>MNKVWLLVLMMFYNSLPIKTISNVSARPSTINIGAILSFNSTIGRVAKVAIEAAVDDINSNPKVLSGTKLNISMLDTKSSPGFLGIVDCKSLSNTHHIFVSTLHFFLQKHVYYLQSLKIEPEIWIMVQSVQLIQPW</sequence>
<evidence type="ECO:0000259" key="6">
    <source>
        <dbReference type="Pfam" id="PF01094"/>
    </source>
</evidence>
<name>A0A396GL43_MEDTR</name>
<keyword evidence="4" id="KW-0472">Membrane</keyword>
<evidence type="ECO:0000256" key="1">
    <source>
        <dbReference type="ARBA" id="ARBA00004370"/>
    </source>
</evidence>
<dbReference type="AlphaFoldDB" id="A0A396GL43"/>
<keyword evidence="5" id="KW-0732">Signal</keyword>
<keyword evidence="2" id="KW-0812">Transmembrane</keyword>
<keyword evidence="3" id="KW-1133">Transmembrane helix</keyword>
<evidence type="ECO:0000256" key="2">
    <source>
        <dbReference type="ARBA" id="ARBA00022692"/>
    </source>
</evidence>
<dbReference type="GO" id="GO:0016020">
    <property type="term" value="C:membrane"/>
    <property type="evidence" value="ECO:0007669"/>
    <property type="project" value="UniProtKB-SubCell"/>
</dbReference>
<evidence type="ECO:0000313" key="7">
    <source>
        <dbReference type="EMBL" id="RHN41836.1"/>
    </source>
</evidence>
<dbReference type="InterPro" id="IPR028082">
    <property type="entry name" value="Peripla_BP_I"/>
</dbReference>
<dbReference type="Gramene" id="rna48198">
    <property type="protein sequence ID" value="RHN41836.1"/>
    <property type="gene ID" value="gene48198"/>
</dbReference>
<gene>
    <name evidence="7" type="ORF">MtrunA17_Chr8g0370291</name>
</gene>
<dbReference type="EMBL" id="PSQE01000008">
    <property type="protein sequence ID" value="RHN41836.1"/>
    <property type="molecule type" value="Genomic_DNA"/>
</dbReference>
<feature type="chain" id="PRO_5017354386" evidence="5">
    <location>
        <begin position="18"/>
        <end position="136"/>
    </location>
</feature>
<comment type="caution">
    <text evidence="7">The sequence shown here is derived from an EMBL/GenBank/DDBJ whole genome shotgun (WGS) entry which is preliminary data.</text>
</comment>
<organism evidence="7">
    <name type="scientific">Medicago truncatula</name>
    <name type="common">Barrel medic</name>
    <name type="synonym">Medicago tribuloides</name>
    <dbReference type="NCBI Taxonomy" id="3880"/>
    <lineage>
        <taxon>Eukaryota</taxon>
        <taxon>Viridiplantae</taxon>
        <taxon>Streptophyta</taxon>
        <taxon>Embryophyta</taxon>
        <taxon>Tracheophyta</taxon>
        <taxon>Spermatophyta</taxon>
        <taxon>Magnoliopsida</taxon>
        <taxon>eudicotyledons</taxon>
        <taxon>Gunneridae</taxon>
        <taxon>Pentapetalae</taxon>
        <taxon>rosids</taxon>
        <taxon>fabids</taxon>
        <taxon>Fabales</taxon>
        <taxon>Fabaceae</taxon>
        <taxon>Papilionoideae</taxon>
        <taxon>50 kb inversion clade</taxon>
        <taxon>NPAAA clade</taxon>
        <taxon>Hologalegina</taxon>
        <taxon>IRL clade</taxon>
        <taxon>Trifolieae</taxon>
        <taxon>Medicago</taxon>
    </lineage>
</organism>